<dbReference type="HOGENOM" id="CLU_2923048_0_0_1"/>
<protein>
    <submittedName>
        <fullName evidence="1">Predicted protein</fullName>
    </submittedName>
</protein>
<keyword evidence="2" id="KW-1185">Reference proteome</keyword>
<dbReference type="Proteomes" id="UP000002668">
    <property type="component" value="Genome"/>
</dbReference>
<dbReference type="AlphaFoldDB" id="E4ZHA1"/>
<dbReference type="VEuPathDB" id="FungiDB:LEMA_uP057050.1"/>
<evidence type="ECO:0000313" key="2">
    <source>
        <dbReference type="Proteomes" id="UP000002668"/>
    </source>
</evidence>
<dbReference type="InParanoid" id="E4ZHA1"/>
<reference evidence="2" key="1">
    <citation type="journal article" date="2011" name="Nat. Commun.">
        <title>Effector diversification within compartments of the Leptosphaeria maculans genome affected by Repeat-Induced Point mutations.</title>
        <authorList>
            <person name="Rouxel T."/>
            <person name="Grandaubert J."/>
            <person name="Hane J.K."/>
            <person name="Hoede C."/>
            <person name="van de Wouw A.P."/>
            <person name="Couloux A."/>
            <person name="Dominguez V."/>
            <person name="Anthouard V."/>
            <person name="Bally P."/>
            <person name="Bourras S."/>
            <person name="Cozijnsen A.J."/>
            <person name="Ciuffetti L.M."/>
            <person name="Degrave A."/>
            <person name="Dilmaghani A."/>
            <person name="Duret L."/>
            <person name="Fudal I."/>
            <person name="Goodwin S.B."/>
            <person name="Gout L."/>
            <person name="Glaser N."/>
            <person name="Linglin J."/>
            <person name="Kema G.H.J."/>
            <person name="Lapalu N."/>
            <person name="Lawrence C.B."/>
            <person name="May K."/>
            <person name="Meyer M."/>
            <person name="Ollivier B."/>
            <person name="Poulain J."/>
            <person name="Schoch C.L."/>
            <person name="Simon A."/>
            <person name="Spatafora J.W."/>
            <person name="Stachowiak A."/>
            <person name="Turgeon B.G."/>
            <person name="Tyler B.M."/>
            <person name="Vincent D."/>
            <person name="Weissenbach J."/>
            <person name="Amselem J."/>
            <person name="Quesneville H."/>
            <person name="Oliver R.P."/>
            <person name="Wincker P."/>
            <person name="Balesdent M.-H."/>
            <person name="Howlett B.J."/>
        </authorList>
    </citation>
    <scope>NUCLEOTIDE SEQUENCE [LARGE SCALE GENOMIC DNA]</scope>
    <source>
        <strain evidence="2">JN3 / isolate v23.1.3 / race Av1-4-5-6-7-8</strain>
    </source>
</reference>
<dbReference type="EMBL" id="FP929065">
    <property type="protein sequence ID" value="CBX90671.1"/>
    <property type="molecule type" value="Genomic_DNA"/>
</dbReference>
<evidence type="ECO:0000313" key="1">
    <source>
        <dbReference type="EMBL" id="CBX90671.1"/>
    </source>
</evidence>
<gene>
    <name evidence="1" type="ORF">LEMA_uP057050.1</name>
</gene>
<name>E4ZHA1_LEPMJ</name>
<accession>E4ZHA1</accession>
<organism evidence="2">
    <name type="scientific">Leptosphaeria maculans (strain JN3 / isolate v23.1.3 / race Av1-4-5-6-7-8)</name>
    <name type="common">Blackleg fungus</name>
    <name type="synonym">Phoma lingam</name>
    <dbReference type="NCBI Taxonomy" id="985895"/>
    <lineage>
        <taxon>Eukaryota</taxon>
        <taxon>Fungi</taxon>
        <taxon>Dikarya</taxon>
        <taxon>Ascomycota</taxon>
        <taxon>Pezizomycotina</taxon>
        <taxon>Dothideomycetes</taxon>
        <taxon>Pleosporomycetidae</taxon>
        <taxon>Pleosporales</taxon>
        <taxon>Pleosporineae</taxon>
        <taxon>Leptosphaeriaceae</taxon>
        <taxon>Plenodomus</taxon>
        <taxon>Plenodomus lingam/Leptosphaeria maculans species complex</taxon>
    </lineage>
</organism>
<sequence length="61" mass="7304">MLGSLHSSQRLTAEEKTDGWPVERMARSLNLNVHMRSWYVRIGDIWTFCSLYTLRQRLHKK</sequence>
<proteinExistence type="predicted"/>